<organism evidence="2 3">
    <name type="scientific">Brachionus calyciflorus</name>
    <dbReference type="NCBI Taxonomy" id="104777"/>
    <lineage>
        <taxon>Eukaryota</taxon>
        <taxon>Metazoa</taxon>
        <taxon>Spiralia</taxon>
        <taxon>Gnathifera</taxon>
        <taxon>Rotifera</taxon>
        <taxon>Eurotatoria</taxon>
        <taxon>Monogononta</taxon>
        <taxon>Pseudotrocha</taxon>
        <taxon>Ploima</taxon>
        <taxon>Brachionidae</taxon>
        <taxon>Brachionus</taxon>
    </lineage>
</organism>
<gene>
    <name evidence="2" type="ORF">OXX778_LOCUS19528</name>
</gene>
<dbReference type="EMBL" id="CAJNOC010005965">
    <property type="protein sequence ID" value="CAF1066576.1"/>
    <property type="molecule type" value="Genomic_DNA"/>
</dbReference>
<name>A0A814LIA2_9BILA</name>
<sequence>MQRIQYFSSDEEFSDVAIKTKALDLESDGDTIETINTNNKRAKTQAYYKIHISKIHILTLSICTEWYHPIAQTPSSSASGPAGSTRSQDTLY</sequence>
<proteinExistence type="predicted"/>
<accession>A0A814LIA2</accession>
<evidence type="ECO:0000256" key="1">
    <source>
        <dbReference type="SAM" id="MobiDB-lite"/>
    </source>
</evidence>
<protein>
    <submittedName>
        <fullName evidence="2">Uncharacterized protein</fullName>
    </submittedName>
</protein>
<feature type="region of interest" description="Disordered" evidence="1">
    <location>
        <begin position="72"/>
        <end position="92"/>
    </location>
</feature>
<comment type="caution">
    <text evidence="2">The sequence shown here is derived from an EMBL/GenBank/DDBJ whole genome shotgun (WGS) entry which is preliminary data.</text>
</comment>
<feature type="compositionally biased region" description="Low complexity" evidence="1">
    <location>
        <begin position="73"/>
        <end position="85"/>
    </location>
</feature>
<dbReference type="AlphaFoldDB" id="A0A814LIA2"/>
<keyword evidence="3" id="KW-1185">Reference proteome</keyword>
<dbReference type="Proteomes" id="UP000663879">
    <property type="component" value="Unassembled WGS sequence"/>
</dbReference>
<evidence type="ECO:0000313" key="2">
    <source>
        <dbReference type="EMBL" id="CAF1066576.1"/>
    </source>
</evidence>
<reference evidence="2" key="1">
    <citation type="submission" date="2021-02" db="EMBL/GenBank/DDBJ databases">
        <authorList>
            <person name="Nowell W R."/>
        </authorList>
    </citation>
    <scope>NUCLEOTIDE SEQUENCE</scope>
    <source>
        <strain evidence="2">Ploen Becks lab</strain>
    </source>
</reference>
<evidence type="ECO:0000313" key="3">
    <source>
        <dbReference type="Proteomes" id="UP000663879"/>
    </source>
</evidence>